<organism evidence="6 7">
    <name type="scientific">Nesidiocoris tenuis</name>
    <dbReference type="NCBI Taxonomy" id="355587"/>
    <lineage>
        <taxon>Eukaryota</taxon>
        <taxon>Metazoa</taxon>
        <taxon>Ecdysozoa</taxon>
        <taxon>Arthropoda</taxon>
        <taxon>Hexapoda</taxon>
        <taxon>Insecta</taxon>
        <taxon>Pterygota</taxon>
        <taxon>Neoptera</taxon>
        <taxon>Paraneoptera</taxon>
        <taxon>Hemiptera</taxon>
        <taxon>Heteroptera</taxon>
        <taxon>Panheteroptera</taxon>
        <taxon>Cimicomorpha</taxon>
        <taxon>Miridae</taxon>
        <taxon>Dicyphina</taxon>
        <taxon>Nesidiocoris</taxon>
    </lineage>
</organism>
<feature type="region of interest" description="Disordered" evidence="4">
    <location>
        <begin position="484"/>
        <end position="521"/>
    </location>
</feature>
<dbReference type="Pfam" id="PF13574">
    <property type="entry name" value="Reprolysin_2"/>
    <property type="match status" value="1"/>
</dbReference>
<evidence type="ECO:0000259" key="5">
    <source>
        <dbReference type="PROSITE" id="PS50214"/>
    </source>
</evidence>
<keyword evidence="7" id="KW-1185">Reference proteome</keyword>
<dbReference type="InterPro" id="IPR006925">
    <property type="entry name" value="Vps16_C"/>
</dbReference>
<dbReference type="Proteomes" id="UP000479000">
    <property type="component" value="Unassembled WGS sequence"/>
</dbReference>
<dbReference type="GO" id="GO:0005768">
    <property type="term" value="C:endosome"/>
    <property type="evidence" value="ECO:0007669"/>
    <property type="project" value="TreeGrafter"/>
</dbReference>
<dbReference type="GO" id="GO:0006886">
    <property type="term" value="P:intracellular protein transport"/>
    <property type="evidence" value="ECO:0007669"/>
    <property type="project" value="InterPro"/>
</dbReference>
<dbReference type="InterPro" id="IPR016534">
    <property type="entry name" value="VPS16"/>
</dbReference>
<feature type="compositionally biased region" description="Basic and acidic residues" evidence="4">
    <location>
        <begin position="414"/>
        <end position="428"/>
    </location>
</feature>
<feature type="compositionally biased region" description="Basic residues" evidence="4">
    <location>
        <begin position="268"/>
        <end position="279"/>
    </location>
</feature>
<feature type="region of interest" description="Disordered" evidence="4">
    <location>
        <begin position="543"/>
        <end position="570"/>
    </location>
</feature>
<dbReference type="SUPFAM" id="SSF57552">
    <property type="entry name" value="Blood coagulation inhibitor (disintegrin)"/>
    <property type="match status" value="1"/>
</dbReference>
<dbReference type="InterPro" id="IPR038132">
    <property type="entry name" value="Vps16_C_sf"/>
</dbReference>
<feature type="compositionally biased region" description="Basic and acidic residues" evidence="4">
    <location>
        <begin position="745"/>
        <end position="763"/>
    </location>
</feature>
<dbReference type="GO" id="GO:0005765">
    <property type="term" value="C:lysosomal membrane"/>
    <property type="evidence" value="ECO:0007669"/>
    <property type="project" value="TreeGrafter"/>
</dbReference>
<dbReference type="Pfam" id="PF04841">
    <property type="entry name" value="Vps16_N"/>
    <property type="match status" value="1"/>
</dbReference>
<feature type="region of interest" description="Disordered" evidence="4">
    <location>
        <begin position="745"/>
        <end position="795"/>
    </location>
</feature>
<feature type="region of interest" description="Disordered" evidence="4">
    <location>
        <begin position="322"/>
        <end position="358"/>
    </location>
</feature>
<dbReference type="GO" id="GO:0016197">
    <property type="term" value="P:endosomal transport"/>
    <property type="evidence" value="ECO:0007669"/>
    <property type="project" value="TreeGrafter"/>
</dbReference>
<dbReference type="SMART" id="SM00050">
    <property type="entry name" value="DISIN"/>
    <property type="match status" value="1"/>
</dbReference>
<comment type="caution">
    <text evidence="3">Lacks conserved residue(s) required for the propagation of feature annotation.</text>
</comment>
<feature type="compositionally biased region" description="Polar residues" evidence="4">
    <location>
        <begin position="335"/>
        <end position="345"/>
    </location>
</feature>
<feature type="region of interest" description="Disordered" evidence="4">
    <location>
        <begin position="396"/>
        <end position="464"/>
    </location>
</feature>
<sequence length="1506" mass="170841">MTIKKKTINGNMSSHYRGSMKSLNTGIVTLLNYGKHVPPAVSHVTLAHEIGHNFGSPVSNNFQNAHNLFVREPQAAICGNGVVESGEQCDCGWEEDCKEDCCYPQRRHPPPDQPPCHLTPHSLCSPSQGPCCTAECGLKFGNKCRDDNGCRDSSYCDGRGPHCPPSINKPNKTVCNEEFVCFMGVLSTRWFGKTTDLKLKGLTIIHSSTTETVRLPPEGDGANVTVHPAVRSKLPLKRRVRETRRRKKDAKKGVKRTGTAGEEASPRKTPKKSPKKKLTGKNEIIDYSAAQEKAAVTKTPEEDPLGKVRNWLLNSHIDRTVVRKSKSSPAGFLSAETQRSPSKTTAKPKRPVDSKEQVKLQVMYKPPFKFSVKLRKPTQVATSVVKEINQKVRARPRTAIVIQEKRRNQRKKDAKKDAGAQDKNKDSSTVDAGLGECSSKRPQTEDKEPVVGSPSHSHHPHHSHANEVQRLISVDGAAVKEPLYQNTADVRNSTTAAAPASPDEKVQPLPSKSTTVAPPANKNVDLLRMTSVECKANTQLPLSPERCKADRKTSRSQSMSKKIDKKSALEHPKKNLQECPTWKSRFDPIVLKGFLKAVGIEMVKRVKPLERMETQERLHSMVRTRFRQIEMPDRRPAIVCRAHERRVRRACSPHTLQIERIGQRHSRKPGEMESFEIVDGSSTSRRQPLKIDERASRIRHAKFETAEKLQREFFGEELSIKIMKKPRETLLEKIKRSEQKKLLENQRRESLLSRRTPKSESADSRTNSVRSKLVVSSNQEDVEEEAGQARGTSFERELEDEMEEIGSENEILFTEIEVMETKSEPEFQREEEESIFVEKTAEVAGVAGYLHRFGSIGDLPLPESEHCNHPPEKQEHISRILNRRRFSFLPASGMIPPAKLDMGRFVSPEREAYEDDMTYERRWAEARDKYDKMLHQDEKKPLVTSSSDNILSAQSDVNEENTNEETLTDEQEQEIQLEMRNPDDALRRNDDFPMALMQQNNRLSSGTAGKLYKWVGHQPAIYYASGKTAKSSSTTCFPTGSTNSAWGRCGTDAVILKTGLQLHVVGLEDENISYTYEDSVFCIQEIDCIRVISSYSMEIIQKVPSDVRDIFKINSTSPSSYLVEASKQFQKKSHRANEYLHLVKPKLFQAVMQCTDAAGHEFDVNTQKLLMKAAQFGKICLDDCSPENYVTMIRILRCLNSIRHPKIGLPITLVQLQSLTMQGLMELLMIRRHYFLALDLASFLKMPDSSRIQLHWACYKLIEYEPRADLQIPLLLKLNENFLALNKAIDSGNTDLVYHVLGHMGKNIGKAEFQNSGTGDASLVAAHESYKRAKMDFNVQMCDEQLKLNKYQKGLEEKMRRAFCGLSLNETLKTLLLMGDVKLADKLRAEYKVPDRRYWWLRIQVLGEENNVIELEKFSKHKKSPIGYEPFVDICLKIGNQREAVKYLPKVKEELKVQYYSKVGMMEEAAQIAFEKRDVDALEYLVPKCDPVLSDKIRQYIRTLRK</sequence>
<dbReference type="GO" id="GO:0030897">
    <property type="term" value="C:HOPS complex"/>
    <property type="evidence" value="ECO:0007669"/>
    <property type="project" value="TreeGrafter"/>
</dbReference>
<dbReference type="GO" id="GO:0008237">
    <property type="term" value="F:metallopeptidase activity"/>
    <property type="evidence" value="ECO:0007669"/>
    <property type="project" value="InterPro"/>
</dbReference>
<feature type="compositionally biased region" description="Polar residues" evidence="4">
    <location>
        <begin position="943"/>
        <end position="956"/>
    </location>
</feature>
<protein>
    <recommendedName>
        <fullName evidence="2">Vacuolar protein sorting-associated protein 16 homolog</fullName>
    </recommendedName>
</protein>
<dbReference type="PANTHER" id="PTHR12811:SF0">
    <property type="entry name" value="VACUOLAR PROTEIN SORTING-ASSOCIATED PROTEIN 16 HOMOLOG"/>
    <property type="match status" value="1"/>
</dbReference>
<dbReference type="Gene3D" id="1.10.150.780">
    <property type="entry name" value="Vps16, C-terminal region"/>
    <property type="match status" value="1"/>
</dbReference>
<dbReference type="Gene3D" id="3.40.390.10">
    <property type="entry name" value="Collagenase (Catalytic Domain)"/>
    <property type="match status" value="1"/>
</dbReference>
<dbReference type="GO" id="GO:0042144">
    <property type="term" value="P:vacuole fusion, non-autophagic"/>
    <property type="evidence" value="ECO:0007669"/>
    <property type="project" value="TreeGrafter"/>
</dbReference>
<dbReference type="InterPro" id="IPR001762">
    <property type="entry name" value="Disintegrin_dom"/>
</dbReference>
<dbReference type="Pfam" id="PF04840">
    <property type="entry name" value="Vps16_C"/>
    <property type="match status" value="2"/>
</dbReference>
<evidence type="ECO:0000256" key="4">
    <source>
        <dbReference type="SAM" id="MobiDB-lite"/>
    </source>
</evidence>
<accession>A0A6H5HJT9</accession>
<dbReference type="GO" id="GO:0003779">
    <property type="term" value="F:actin binding"/>
    <property type="evidence" value="ECO:0007669"/>
    <property type="project" value="TreeGrafter"/>
</dbReference>
<feature type="compositionally biased region" description="Basic and acidic residues" evidence="4">
    <location>
        <begin position="561"/>
        <end position="570"/>
    </location>
</feature>
<dbReference type="Pfam" id="PF00200">
    <property type="entry name" value="Disintegrin"/>
    <property type="match status" value="1"/>
</dbReference>
<dbReference type="EMBL" id="CADCXU010030636">
    <property type="protein sequence ID" value="CAB0016960.1"/>
    <property type="molecule type" value="Genomic_DNA"/>
</dbReference>
<dbReference type="OrthoDB" id="1792at2759"/>
<feature type="region of interest" description="Disordered" evidence="4">
    <location>
        <begin position="939"/>
        <end position="973"/>
    </location>
</feature>
<dbReference type="PROSITE" id="PS50214">
    <property type="entry name" value="DISINTEGRIN_2"/>
    <property type="match status" value="1"/>
</dbReference>
<evidence type="ECO:0000256" key="2">
    <source>
        <dbReference type="ARBA" id="ARBA00017947"/>
    </source>
</evidence>
<name>A0A6H5HJT9_9HEMI</name>
<comment type="similarity">
    <text evidence="1">Belongs to the VPS16 family.</text>
</comment>
<feature type="compositionally biased region" description="Polar residues" evidence="4">
    <location>
        <begin position="484"/>
        <end position="496"/>
    </location>
</feature>
<feature type="compositionally biased region" description="Polar residues" evidence="4">
    <location>
        <begin position="764"/>
        <end position="779"/>
    </location>
</feature>
<evidence type="ECO:0000256" key="1">
    <source>
        <dbReference type="ARBA" id="ARBA00009250"/>
    </source>
</evidence>
<evidence type="ECO:0000313" key="7">
    <source>
        <dbReference type="Proteomes" id="UP000479000"/>
    </source>
</evidence>
<proteinExistence type="inferred from homology"/>
<evidence type="ECO:0000256" key="3">
    <source>
        <dbReference type="PROSITE-ProRule" id="PRU00068"/>
    </source>
</evidence>
<dbReference type="InterPro" id="IPR036436">
    <property type="entry name" value="Disintegrin_dom_sf"/>
</dbReference>
<dbReference type="SUPFAM" id="SSF55486">
    <property type="entry name" value="Metalloproteases ('zincins'), catalytic domain"/>
    <property type="match status" value="1"/>
</dbReference>
<reference evidence="6 7" key="1">
    <citation type="submission" date="2020-02" db="EMBL/GenBank/DDBJ databases">
        <authorList>
            <person name="Ferguson B K."/>
        </authorList>
    </citation>
    <scope>NUCLEOTIDE SEQUENCE [LARGE SCALE GENOMIC DNA]</scope>
</reference>
<gene>
    <name evidence="6" type="ORF">NTEN_LOCUS21077</name>
</gene>
<feature type="region of interest" description="Disordered" evidence="4">
    <location>
        <begin position="213"/>
        <end position="284"/>
    </location>
</feature>
<feature type="compositionally biased region" description="Basic residues" evidence="4">
    <location>
        <begin position="234"/>
        <end position="255"/>
    </location>
</feature>
<dbReference type="InterPro" id="IPR024079">
    <property type="entry name" value="MetalloPept_cat_dom_sf"/>
</dbReference>
<feature type="compositionally biased region" description="Acidic residues" evidence="4">
    <location>
        <begin position="957"/>
        <end position="973"/>
    </location>
</feature>
<dbReference type="PANTHER" id="PTHR12811">
    <property type="entry name" value="VACUOLAR PROTEIN SORTING VPS16"/>
    <property type="match status" value="1"/>
</dbReference>
<evidence type="ECO:0000313" key="6">
    <source>
        <dbReference type="EMBL" id="CAB0016960.1"/>
    </source>
</evidence>
<feature type="domain" description="Disintegrin" evidence="5">
    <location>
        <begin position="75"/>
        <end position="171"/>
    </location>
</feature>
<dbReference type="InterPro" id="IPR006926">
    <property type="entry name" value="Vps16_N"/>
</dbReference>
<feature type="compositionally biased region" description="Basic and acidic residues" evidence="4">
    <location>
        <begin position="438"/>
        <end position="449"/>
    </location>
</feature>
<dbReference type="Gene3D" id="4.10.70.10">
    <property type="entry name" value="Disintegrin domain"/>
    <property type="match status" value="1"/>
</dbReference>